<protein>
    <submittedName>
        <fullName evidence="2">Uncharacterized protein</fullName>
    </submittedName>
</protein>
<keyword evidence="3" id="KW-1185">Reference proteome</keyword>
<gene>
    <name evidence="2" type="ORF">BJ212DRAFT_1298129</name>
</gene>
<dbReference type="RefSeq" id="XP_041195226.1">
    <property type="nucleotide sequence ID" value="XM_041332658.1"/>
</dbReference>
<keyword evidence="1" id="KW-1133">Transmembrane helix</keyword>
<comment type="caution">
    <text evidence="2">The sequence shown here is derived from an EMBL/GenBank/DDBJ whole genome shotgun (WGS) entry which is preliminary data.</text>
</comment>
<dbReference type="GeneID" id="64626675"/>
<proteinExistence type="predicted"/>
<keyword evidence="1" id="KW-0472">Membrane</keyword>
<keyword evidence="1" id="KW-0812">Transmembrane</keyword>
<name>A0A9P7EFB7_9AGAM</name>
<feature type="transmembrane region" description="Helical" evidence="1">
    <location>
        <begin position="62"/>
        <end position="82"/>
    </location>
</feature>
<evidence type="ECO:0000256" key="1">
    <source>
        <dbReference type="SAM" id="Phobius"/>
    </source>
</evidence>
<evidence type="ECO:0000313" key="3">
    <source>
        <dbReference type="Proteomes" id="UP000807769"/>
    </source>
</evidence>
<reference evidence="2" key="1">
    <citation type="journal article" date="2020" name="New Phytol.">
        <title>Comparative genomics reveals dynamic genome evolution in host specialist ectomycorrhizal fungi.</title>
        <authorList>
            <person name="Lofgren L.A."/>
            <person name="Nguyen N.H."/>
            <person name="Vilgalys R."/>
            <person name="Ruytinx J."/>
            <person name="Liao H.L."/>
            <person name="Branco S."/>
            <person name="Kuo A."/>
            <person name="LaButti K."/>
            <person name="Lipzen A."/>
            <person name="Andreopoulos W."/>
            <person name="Pangilinan J."/>
            <person name="Riley R."/>
            <person name="Hundley H."/>
            <person name="Na H."/>
            <person name="Barry K."/>
            <person name="Grigoriev I.V."/>
            <person name="Stajich J.E."/>
            <person name="Kennedy P.G."/>
        </authorList>
    </citation>
    <scope>NUCLEOTIDE SEQUENCE</scope>
    <source>
        <strain evidence="2">MN1</strain>
    </source>
</reference>
<accession>A0A9P7EFB7</accession>
<evidence type="ECO:0000313" key="2">
    <source>
        <dbReference type="EMBL" id="KAG1819691.1"/>
    </source>
</evidence>
<dbReference type="AlphaFoldDB" id="A0A9P7EFB7"/>
<dbReference type="EMBL" id="JABBWG010000009">
    <property type="protein sequence ID" value="KAG1819691.1"/>
    <property type="molecule type" value="Genomic_DNA"/>
</dbReference>
<sequence length="216" mass="23332">MHRQMTWDTGWEVLAMEEEDELVGLVGLVESEKLGIRAEPRQPMRAGAVSTGMVVTLAVDTYSIVGGAFCGVVLVAAGATYIKCCRAVSCYMSVPLTFSAPDGLTFVLGDCNAFILDANAFFEDEDCHMGVCNVNQCESLALGCRSVLGGLDPEGVILNLELDGEVFSNDRCSDGSDVPNWGVWLADVGKGCLHFLDHVSMQSAWWEEVVTWHGVK</sequence>
<dbReference type="Proteomes" id="UP000807769">
    <property type="component" value="Unassembled WGS sequence"/>
</dbReference>
<organism evidence="2 3">
    <name type="scientific">Suillus subaureus</name>
    <dbReference type="NCBI Taxonomy" id="48587"/>
    <lineage>
        <taxon>Eukaryota</taxon>
        <taxon>Fungi</taxon>
        <taxon>Dikarya</taxon>
        <taxon>Basidiomycota</taxon>
        <taxon>Agaricomycotina</taxon>
        <taxon>Agaricomycetes</taxon>
        <taxon>Agaricomycetidae</taxon>
        <taxon>Boletales</taxon>
        <taxon>Suillineae</taxon>
        <taxon>Suillaceae</taxon>
        <taxon>Suillus</taxon>
    </lineage>
</organism>